<feature type="compositionally biased region" description="Acidic residues" evidence="5">
    <location>
        <begin position="542"/>
        <end position="555"/>
    </location>
</feature>
<dbReference type="GO" id="GO:0005634">
    <property type="term" value="C:nucleus"/>
    <property type="evidence" value="ECO:0007669"/>
    <property type="project" value="TreeGrafter"/>
</dbReference>
<feature type="repeat" description="WD" evidence="4">
    <location>
        <begin position="411"/>
        <end position="453"/>
    </location>
</feature>
<dbReference type="PRINTS" id="PR00320">
    <property type="entry name" value="GPROTEINBRPT"/>
</dbReference>
<dbReference type="PANTHER" id="PTHR14091">
    <property type="entry name" value="PERIODIC TRYPTOPHAN PROTEIN 1"/>
    <property type="match status" value="1"/>
</dbReference>
<dbReference type="Gene3D" id="2.130.10.10">
    <property type="entry name" value="YVTN repeat-like/Quinoprotein amine dehydrogenase"/>
    <property type="match status" value="1"/>
</dbReference>
<evidence type="ECO:0000256" key="5">
    <source>
        <dbReference type="SAM" id="MobiDB-lite"/>
    </source>
</evidence>
<dbReference type="SUPFAM" id="SSF50978">
    <property type="entry name" value="WD40 repeat-like"/>
    <property type="match status" value="1"/>
</dbReference>
<evidence type="ECO:0000256" key="2">
    <source>
        <dbReference type="ARBA" id="ARBA00022574"/>
    </source>
</evidence>
<dbReference type="PROSITE" id="PS00678">
    <property type="entry name" value="WD_REPEATS_1"/>
    <property type="match status" value="2"/>
</dbReference>
<keyword evidence="3" id="KW-0677">Repeat</keyword>
<reference evidence="6" key="1">
    <citation type="submission" date="2023-03" db="EMBL/GenBank/DDBJ databases">
        <title>Mating type loci evolution in Malassezia.</title>
        <authorList>
            <person name="Coelho M.A."/>
        </authorList>
    </citation>
    <scope>NUCLEOTIDE SEQUENCE</scope>
    <source>
        <strain evidence="6">CBS 11721</strain>
    </source>
</reference>
<dbReference type="Pfam" id="PF00400">
    <property type="entry name" value="WD40"/>
    <property type="match status" value="3"/>
</dbReference>
<dbReference type="PANTHER" id="PTHR14091:SF0">
    <property type="entry name" value="PERIODIC TRYPTOPHAN PROTEIN 1 HOMOLOG"/>
    <property type="match status" value="1"/>
</dbReference>
<keyword evidence="2 4" id="KW-0853">WD repeat</keyword>
<dbReference type="AlphaFoldDB" id="A0AAF0EXD1"/>
<dbReference type="InterPro" id="IPR036322">
    <property type="entry name" value="WD40_repeat_dom_sf"/>
</dbReference>
<feature type="repeat" description="WD" evidence="4">
    <location>
        <begin position="262"/>
        <end position="297"/>
    </location>
</feature>
<name>A0AAF0EXD1_9BASI</name>
<evidence type="ECO:0000256" key="4">
    <source>
        <dbReference type="PROSITE-ProRule" id="PRU00221"/>
    </source>
</evidence>
<dbReference type="SMART" id="SM00320">
    <property type="entry name" value="WD40"/>
    <property type="match status" value="4"/>
</dbReference>
<dbReference type="InterPro" id="IPR020472">
    <property type="entry name" value="WD40_PAC1"/>
</dbReference>
<dbReference type="InterPro" id="IPR015943">
    <property type="entry name" value="WD40/YVTN_repeat-like_dom_sf"/>
</dbReference>
<evidence type="ECO:0000256" key="3">
    <source>
        <dbReference type="ARBA" id="ARBA00022737"/>
    </source>
</evidence>
<dbReference type="PROSITE" id="PS50082">
    <property type="entry name" value="WD_REPEATS_2"/>
    <property type="match status" value="2"/>
</dbReference>
<gene>
    <name evidence="6" type="primary">PWP1</name>
    <name evidence="6" type="ORF">MCUN1_003800</name>
</gene>
<dbReference type="EMBL" id="CP119882">
    <property type="protein sequence ID" value="WFD36909.1"/>
    <property type="molecule type" value="Genomic_DNA"/>
</dbReference>
<feature type="compositionally biased region" description="Basic residues" evidence="5">
    <location>
        <begin position="247"/>
        <end position="259"/>
    </location>
</feature>
<dbReference type="InterPro" id="IPR001680">
    <property type="entry name" value="WD40_rpt"/>
</dbReference>
<evidence type="ECO:0000313" key="7">
    <source>
        <dbReference type="Proteomes" id="UP001219933"/>
    </source>
</evidence>
<feature type="region of interest" description="Disordered" evidence="5">
    <location>
        <begin position="524"/>
        <end position="555"/>
    </location>
</feature>
<evidence type="ECO:0000313" key="6">
    <source>
        <dbReference type="EMBL" id="WFD36909.1"/>
    </source>
</evidence>
<organism evidence="6 7">
    <name type="scientific">Malassezia cuniculi</name>
    <dbReference type="NCBI Taxonomy" id="948313"/>
    <lineage>
        <taxon>Eukaryota</taxon>
        <taxon>Fungi</taxon>
        <taxon>Dikarya</taxon>
        <taxon>Basidiomycota</taxon>
        <taxon>Ustilaginomycotina</taxon>
        <taxon>Malasseziomycetes</taxon>
        <taxon>Malasseziales</taxon>
        <taxon>Malasseziaceae</taxon>
        <taxon>Malassezia</taxon>
    </lineage>
</organism>
<evidence type="ECO:0000256" key="1">
    <source>
        <dbReference type="ARBA" id="ARBA00022553"/>
    </source>
</evidence>
<keyword evidence="7" id="KW-1185">Reference proteome</keyword>
<keyword evidence="1" id="KW-0597">Phosphoprotein</keyword>
<dbReference type="PROSITE" id="PS50294">
    <property type="entry name" value="WD_REPEATS_REGION"/>
    <property type="match status" value="2"/>
</dbReference>
<protein>
    <submittedName>
        <fullName evidence="6">rRNA-processing protein</fullName>
    </submittedName>
</protein>
<dbReference type="Proteomes" id="UP001219933">
    <property type="component" value="Chromosome 6"/>
</dbReference>
<dbReference type="InterPro" id="IPR019775">
    <property type="entry name" value="WD40_repeat_CS"/>
</dbReference>
<proteinExistence type="predicted"/>
<accession>A0AAF0EXD1</accession>
<feature type="compositionally biased region" description="Acidic residues" evidence="5">
    <location>
        <begin position="50"/>
        <end position="74"/>
    </location>
</feature>
<sequence>MISSLAWIARGKAARHPTKYNVDDSELERVSKLANVELSEAAAQLAAAQQDDDGWVDEEEMEEDEAPAAPEDPDDLSRYRLDEYDDEPSQGPAMGAFSRVRGLQYYRNNDEDPYITLKNDEEDEEEEREQLEVLPQDNMIVTAKTEDDLSLLEVYIYSAQDENLYVHHDLMLPSFPLHLEWLDYAPAALSPEGAARRPAGTLGNFVAVGTMEPEIEVWSMDTIEGLFPDAVLGRRSATAALEGPRGTGKKKRREPKKRVPNAEYHVDAVLSLSWNRRVRNMLASASADTTVKIWDLSRPSSGEDSSALRSFSGHTDKVQSVAWQVGAPGLAQGSENPAVLMTGSYDKTIRVFDSRMPEQVLVASVPSDVEAVRWNGWRENSFLVALETGIVQGFDARMLTAEPSANALFTLAAHEGACTALDVSPHIPGCILTAGTDRQVKVWNVDGAEAERPKGISLVASRDLDVGKVFTASFSPNDPLTVAAAGSSGRLGVWDMLSNAGVRRTFGDRLRNLASYSAHHGDAAATEVDLSDERPRAGVVGVEDDAESDEDEAME</sequence>
<dbReference type="GO" id="GO:0006364">
    <property type="term" value="P:rRNA processing"/>
    <property type="evidence" value="ECO:0007669"/>
    <property type="project" value="InterPro"/>
</dbReference>
<feature type="region of interest" description="Disordered" evidence="5">
    <location>
        <begin position="43"/>
        <end position="95"/>
    </location>
</feature>
<dbReference type="InterPro" id="IPR044285">
    <property type="entry name" value="PWP1"/>
</dbReference>
<feature type="region of interest" description="Disordered" evidence="5">
    <location>
        <begin position="238"/>
        <end position="259"/>
    </location>
</feature>